<evidence type="ECO:0000313" key="4">
    <source>
        <dbReference type="EMBL" id="OGH78843.1"/>
    </source>
</evidence>
<evidence type="ECO:0000256" key="1">
    <source>
        <dbReference type="SAM" id="Phobius"/>
    </source>
</evidence>
<dbReference type="InterPro" id="IPR035328">
    <property type="entry name" value="DUF3048_C"/>
</dbReference>
<evidence type="ECO:0008006" key="6">
    <source>
        <dbReference type="Google" id="ProtNLM"/>
    </source>
</evidence>
<evidence type="ECO:0000313" key="5">
    <source>
        <dbReference type="Proteomes" id="UP000177040"/>
    </source>
</evidence>
<protein>
    <recommendedName>
        <fullName evidence="6">DUF3048 domain-containing protein</fullName>
    </recommendedName>
</protein>
<keyword evidence="1" id="KW-0812">Transmembrane</keyword>
<dbReference type="Pfam" id="PF11258">
    <property type="entry name" value="DUF3048"/>
    <property type="match status" value="1"/>
</dbReference>
<evidence type="ECO:0000259" key="3">
    <source>
        <dbReference type="Pfam" id="PF17479"/>
    </source>
</evidence>
<comment type="caution">
    <text evidence="4">The sequence shown here is derived from an EMBL/GenBank/DDBJ whole genome shotgun (WGS) entry which is preliminary data.</text>
</comment>
<dbReference type="Proteomes" id="UP000177040">
    <property type="component" value="Unassembled WGS sequence"/>
</dbReference>
<gene>
    <name evidence="4" type="ORF">A2983_00725</name>
</gene>
<reference evidence="4 5" key="1">
    <citation type="journal article" date="2016" name="Nat. Commun.">
        <title>Thousands of microbial genomes shed light on interconnected biogeochemical processes in an aquifer system.</title>
        <authorList>
            <person name="Anantharaman K."/>
            <person name="Brown C.T."/>
            <person name="Hug L.A."/>
            <person name="Sharon I."/>
            <person name="Castelle C.J."/>
            <person name="Probst A.J."/>
            <person name="Thomas B.C."/>
            <person name="Singh A."/>
            <person name="Wilkins M.J."/>
            <person name="Karaoz U."/>
            <person name="Brodie E.L."/>
            <person name="Williams K.H."/>
            <person name="Hubbard S.S."/>
            <person name="Banfield J.F."/>
        </authorList>
    </citation>
    <scope>NUCLEOTIDE SEQUENCE [LARGE SCALE GENOMIC DNA]</scope>
</reference>
<evidence type="ECO:0000259" key="2">
    <source>
        <dbReference type="Pfam" id="PF11258"/>
    </source>
</evidence>
<keyword evidence="1" id="KW-1133">Transmembrane helix</keyword>
<dbReference type="SUPFAM" id="SSF159774">
    <property type="entry name" value="YerB-like"/>
    <property type="match status" value="1"/>
</dbReference>
<feature type="transmembrane region" description="Helical" evidence="1">
    <location>
        <begin position="16"/>
        <end position="34"/>
    </location>
</feature>
<dbReference type="Pfam" id="PF17479">
    <property type="entry name" value="DUF3048_C"/>
    <property type="match status" value="1"/>
</dbReference>
<keyword evidence="1" id="KW-0472">Membrane</keyword>
<dbReference type="AlphaFoldDB" id="A0A1F6N5A8"/>
<accession>A0A1F6N5A8</accession>
<feature type="domain" description="DUF3048" evidence="2">
    <location>
        <begin position="74"/>
        <end position="194"/>
    </location>
</feature>
<dbReference type="Gene3D" id="3.50.90.10">
    <property type="entry name" value="YerB-like"/>
    <property type="match status" value="1"/>
</dbReference>
<dbReference type="EMBL" id="MFQH01000001">
    <property type="protein sequence ID" value="OGH78843.1"/>
    <property type="molecule type" value="Genomic_DNA"/>
</dbReference>
<dbReference type="InterPro" id="IPR023158">
    <property type="entry name" value="YerB-like_sf"/>
</dbReference>
<proteinExistence type="predicted"/>
<organism evidence="4 5">
    <name type="scientific">Candidatus Magasanikbacteria bacterium RIFCSPLOWO2_01_FULL_40_15</name>
    <dbReference type="NCBI Taxonomy" id="1798686"/>
    <lineage>
        <taxon>Bacteria</taxon>
        <taxon>Candidatus Magasanikiibacteriota</taxon>
    </lineage>
</organism>
<sequence length="350" mass="40392">MKKNKKYQLTKFKSRYWYFIVPVFVLIFYALFFSSSKKIFVAEKKDFKKVKIAENICEQRSRLNGICINFNESGRAFVGVMIENHPVARPQAGLAEASVVYEALVEGNYTRFLAFFDYAEKINKVGPVRSARPYYLDWLNEWGNPLYMHVGGSPEALQKIVAQKIFDANEFYHAKSYWRDSSQSAPHNVYTDSGKWTEFRQSDFLNFSSWNFVTSSTPCLIHCLTHIRISYSSETDVQWDFNTTTTRFVRYHGNTKHVTEEGEIVADTIIIQEIKTKVIDGEGRLALQTIGEGQAVVAYDGKKINATWKKESFKSRTRFFDGTGVEILLKPGKIWLEIVPNFSVIEFTQL</sequence>
<dbReference type="InterPro" id="IPR021416">
    <property type="entry name" value="DUF3048_N"/>
</dbReference>
<feature type="domain" description="DUF3048" evidence="3">
    <location>
        <begin position="227"/>
        <end position="335"/>
    </location>
</feature>
<name>A0A1F6N5A8_9BACT</name>